<dbReference type="SUPFAM" id="SSF103473">
    <property type="entry name" value="MFS general substrate transporter"/>
    <property type="match status" value="1"/>
</dbReference>
<evidence type="ECO:0000256" key="2">
    <source>
        <dbReference type="SAM" id="MobiDB-lite"/>
    </source>
</evidence>
<feature type="domain" description="Major facilitator superfamily (MFS) profile" evidence="4">
    <location>
        <begin position="85"/>
        <end position="521"/>
    </location>
</feature>
<accession>A0AAD9ANC8</accession>
<name>A0AAD9ANC8_9PEZI</name>
<dbReference type="EMBL" id="JAQOWY010000160">
    <property type="protein sequence ID" value="KAK1848839.1"/>
    <property type="molecule type" value="Genomic_DNA"/>
</dbReference>
<feature type="transmembrane region" description="Helical" evidence="3">
    <location>
        <begin position="175"/>
        <end position="194"/>
    </location>
</feature>
<dbReference type="InterPro" id="IPR036259">
    <property type="entry name" value="MFS_trans_sf"/>
</dbReference>
<dbReference type="PANTHER" id="PTHR23520:SF5">
    <property type="entry name" value="TRANSPORTER, PUTATIVE (AFU_ORTHOLOGUE AFUA_3G04000)-RELATED"/>
    <property type="match status" value="1"/>
</dbReference>
<reference evidence="5" key="1">
    <citation type="submission" date="2023-01" db="EMBL/GenBank/DDBJ databases">
        <title>Colletotrichum chrysophilum M932 genome sequence.</title>
        <authorList>
            <person name="Baroncelli R."/>
        </authorList>
    </citation>
    <scope>NUCLEOTIDE SEQUENCE</scope>
    <source>
        <strain evidence="5">M932</strain>
    </source>
</reference>
<dbReference type="InterPro" id="IPR020846">
    <property type="entry name" value="MFS_dom"/>
</dbReference>
<evidence type="ECO:0000256" key="3">
    <source>
        <dbReference type="SAM" id="Phobius"/>
    </source>
</evidence>
<keyword evidence="3" id="KW-0472">Membrane</keyword>
<gene>
    <name evidence="5" type="ORF">CCHR01_08532</name>
</gene>
<dbReference type="Pfam" id="PF07690">
    <property type="entry name" value="MFS_1"/>
    <property type="match status" value="1"/>
</dbReference>
<keyword evidence="3" id="KW-0812">Transmembrane</keyword>
<feature type="transmembrane region" description="Helical" evidence="3">
    <location>
        <begin position="215"/>
        <end position="237"/>
    </location>
</feature>
<dbReference type="Gene3D" id="1.20.1250.20">
    <property type="entry name" value="MFS general substrate transporter like domains"/>
    <property type="match status" value="1"/>
</dbReference>
<dbReference type="AlphaFoldDB" id="A0AAD9ANC8"/>
<dbReference type="GO" id="GO:0022857">
    <property type="term" value="F:transmembrane transporter activity"/>
    <property type="evidence" value="ECO:0007669"/>
    <property type="project" value="InterPro"/>
</dbReference>
<feature type="transmembrane region" description="Helical" evidence="3">
    <location>
        <begin position="490"/>
        <end position="516"/>
    </location>
</feature>
<keyword evidence="3" id="KW-1133">Transmembrane helix</keyword>
<dbReference type="InterPro" id="IPR011701">
    <property type="entry name" value="MFS"/>
</dbReference>
<feature type="non-terminal residue" evidence="5">
    <location>
        <position position="1"/>
    </location>
</feature>
<feature type="transmembrane region" description="Helical" evidence="3">
    <location>
        <begin position="94"/>
        <end position="115"/>
    </location>
</feature>
<feature type="transmembrane region" description="Helical" evidence="3">
    <location>
        <begin position="121"/>
        <end position="139"/>
    </location>
</feature>
<evidence type="ECO:0000313" key="6">
    <source>
        <dbReference type="Proteomes" id="UP001243330"/>
    </source>
</evidence>
<dbReference type="GO" id="GO:0000329">
    <property type="term" value="C:fungal-type vacuole membrane"/>
    <property type="evidence" value="ECO:0007669"/>
    <property type="project" value="TreeGrafter"/>
</dbReference>
<organism evidence="5 6">
    <name type="scientific">Colletotrichum chrysophilum</name>
    <dbReference type="NCBI Taxonomy" id="1836956"/>
    <lineage>
        <taxon>Eukaryota</taxon>
        <taxon>Fungi</taxon>
        <taxon>Dikarya</taxon>
        <taxon>Ascomycota</taxon>
        <taxon>Pezizomycotina</taxon>
        <taxon>Sordariomycetes</taxon>
        <taxon>Hypocreomycetidae</taxon>
        <taxon>Glomerellales</taxon>
        <taxon>Glomerellaceae</taxon>
        <taxon>Colletotrichum</taxon>
        <taxon>Colletotrichum gloeosporioides species complex</taxon>
    </lineage>
</organism>
<evidence type="ECO:0000259" key="4">
    <source>
        <dbReference type="PROSITE" id="PS50850"/>
    </source>
</evidence>
<evidence type="ECO:0000256" key="1">
    <source>
        <dbReference type="ARBA" id="ARBA00004141"/>
    </source>
</evidence>
<proteinExistence type="predicted"/>
<feature type="region of interest" description="Disordered" evidence="2">
    <location>
        <begin position="282"/>
        <end position="309"/>
    </location>
</feature>
<dbReference type="PROSITE" id="PS50850">
    <property type="entry name" value="MFS"/>
    <property type="match status" value="1"/>
</dbReference>
<dbReference type="Proteomes" id="UP001243330">
    <property type="component" value="Unassembled WGS sequence"/>
</dbReference>
<dbReference type="PANTHER" id="PTHR23520">
    <property type="entry name" value="TRANSPORTER, PUTATIVE (AFU_ORTHOLOGUE AFUA_3G04000)-RELATED"/>
    <property type="match status" value="1"/>
</dbReference>
<sequence>VETRPGAGAWVKFLVSDATSQLASALGVAQSHAIGKTKRHPSGLIHVTARTGKEWATVMSSETSSWLSKLAAESGFTAIAQSCRDTKVLCLQRFVRLFAYGASFLILVHFLSSLGFSDERIGLFMTLTLLGDVVISFFLTTITDQVGRRKILAAGAALMVMSGFVFAYFGNYWVLVVASIVGVISPSGNEIGPFRAVEESVLAQLTQREHRSDIFAWYTLFGTAGAALGTLTCGWVVQMLEDNDSWTTNEAYRVVFLIYAALGLIKLMLILGLSSAVEVGSTSSKPANDETRPLLPDNSGNGEDESRFSSPSTSIIQRLRSLFPHISPLSQTILFRLLILFCLDSFASGMASPSWLTYFFTTVHSLQPGSLGTLFLVTNLLATISNLVALPLARRLGPLKTMVFTHLPSAVFLSMIPIPGPGPSGTWIAMAFLSLRACTQSMDQAPRQAFLAAAVLPNERTAVLGVVNIVKTLAQAGGIGAAGVLSGKNLWIVVLTGAGIMKACYDLLMLGMFLGLRDREESTGKSRTRDEEES</sequence>
<feature type="transmembrane region" description="Helical" evidence="3">
    <location>
        <begin position="257"/>
        <end position="277"/>
    </location>
</feature>
<evidence type="ECO:0000313" key="5">
    <source>
        <dbReference type="EMBL" id="KAK1848839.1"/>
    </source>
</evidence>
<protein>
    <submittedName>
        <fullName evidence="5">Major facilitator superfamily transporter</fullName>
    </submittedName>
</protein>
<feature type="transmembrane region" description="Helical" evidence="3">
    <location>
        <begin position="333"/>
        <end position="351"/>
    </location>
</feature>
<comment type="caution">
    <text evidence="5">The sequence shown here is derived from an EMBL/GenBank/DDBJ whole genome shotgun (WGS) entry which is preliminary data.</text>
</comment>
<keyword evidence="6" id="KW-1185">Reference proteome</keyword>
<feature type="transmembrane region" description="Helical" evidence="3">
    <location>
        <begin position="371"/>
        <end position="390"/>
    </location>
</feature>
<comment type="subcellular location">
    <subcellularLocation>
        <location evidence="1">Membrane</location>
        <topology evidence="1">Multi-pass membrane protein</topology>
    </subcellularLocation>
</comment>